<keyword evidence="6" id="KW-1185">Reference proteome</keyword>
<organism evidence="5 6">
    <name type="scientific">Thermocatellispora tengchongensis</name>
    <dbReference type="NCBI Taxonomy" id="1073253"/>
    <lineage>
        <taxon>Bacteria</taxon>
        <taxon>Bacillati</taxon>
        <taxon>Actinomycetota</taxon>
        <taxon>Actinomycetes</taxon>
        <taxon>Streptosporangiales</taxon>
        <taxon>Streptosporangiaceae</taxon>
        <taxon>Thermocatellispora</taxon>
    </lineage>
</organism>
<reference evidence="5 6" key="1">
    <citation type="submission" date="2020-08" db="EMBL/GenBank/DDBJ databases">
        <title>Genomic Encyclopedia of Type Strains, Phase IV (KMG-IV): sequencing the most valuable type-strain genomes for metagenomic binning, comparative biology and taxonomic classification.</title>
        <authorList>
            <person name="Goeker M."/>
        </authorList>
    </citation>
    <scope>NUCLEOTIDE SEQUENCE [LARGE SCALE GENOMIC DNA]</scope>
    <source>
        <strain evidence="5 6">DSM 45615</strain>
    </source>
</reference>
<keyword evidence="3 5" id="KW-0067">ATP-binding</keyword>
<evidence type="ECO:0000313" key="6">
    <source>
        <dbReference type="Proteomes" id="UP000578449"/>
    </source>
</evidence>
<dbReference type="RefSeq" id="WP_185056445.1">
    <property type="nucleotide sequence ID" value="NZ_BAABIX010000049.1"/>
</dbReference>
<evidence type="ECO:0000256" key="2">
    <source>
        <dbReference type="ARBA" id="ARBA00022741"/>
    </source>
</evidence>
<dbReference type="Gene3D" id="3.40.50.300">
    <property type="entry name" value="P-loop containing nucleotide triphosphate hydrolases"/>
    <property type="match status" value="1"/>
</dbReference>
<feature type="domain" description="ABC transporter" evidence="4">
    <location>
        <begin position="9"/>
        <end position="238"/>
    </location>
</feature>
<gene>
    <name evidence="5" type="ORF">HNP84_009383</name>
</gene>
<dbReference type="CDD" id="cd03293">
    <property type="entry name" value="ABC_NrtD_SsuB_transporters"/>
    <property type="match status" value="1"/>
</dbReference>
<dbReference type="InterPro" id="IPR003439">
    <property type="entry name" value="ABC_transporter-like_ATP-bd"/>
</dbReference>
<dbReference type="PANTHER" id="PTHR42788:SF13">
    <property type="entry name" value="ALIPHATIC SULFONATES IMPORT ATP-BINDING PROTEIN SSUB"/>
    <property type="match status" value="1"/>
</dbReference>
<comment type="caution">
    <text evidence="5">The sequence shown here is derived from an EMBL/GenBank/DDBJ whole genome shotgun (WGS) entry which is preliminary data.</text>
</comment>
<evidence type="ECO:0000256" key="3">
    <source>
        <dbReference type="ARBA" id="ARBA00022840"/>
    </source>
</evidence>
<dbReference type="PANTHER" id="PTHR42788">
    <property type="entry name" value="TAURINE IMPORT ATP-BINDING PROTEIN-RELATED"/>
    <property type="match status" value="1"/>
</dbReference>
<evidence type="ECO:0000259" key="4">
    <source>
        <dbReference type="PROSITE" id="PS50893"/>
    </source>
</evidence>
<dbReference type="SMART" id="SM00382">
    <property type="entry name" value="AAA"/>
    <property type="match status" value="1"/>
</dbReference>
<dbReference type="PROSITE" id="PS50893">
    <property type="entry name" value="ABC_TRANSPORTER_2"/>
    <property type="match status" value="1"/>
</dbReference>
<dbReference type="GO" id="GO:0005524">
    <property type="term" value="F:ATP binding"/>
    <property type="evidence" value="ECO:0007669"/>
    <property type="project" value="UniProtKB-KW"/>
</dbReference>
<dbReference type="EMBL" id="JACHGN010000031">
    <property type="protein sequence ID" value="MBB5139619.1"/>
    <property type="molecule type" value="Genomic_DNA"/>
</dbReference>
<keyword evidence="1" id="KW-0813">Transport</keyword>
<keyword evidence="2" id="KW-0547">Nucleotide-binding</keyword>
<dbReference type="AlphaFoldDB" id="A0A840PL00"/>
<protein>
    <submittedName>
        <fullName evidence="5">NitT/TauT family transport system ATP-binding protein</fullName>
    </submittedName>
</protein>
<proteinExistence type="predicted"/>
<sequence length="251" mass="26527">MSGGVKVGLHGVGMVFREEGTAVTALERVDLDVREGEFLALVGPSGCGKSTLLDLIAGVNAPTSGEILIDGEPPRGSGLERGVAFQQYALLPWRTALGNVELGLEARSVPGGEREGPARRHLELVGAGGVAERYPHELPEGMRLRVAIARSLAFGPDVLLLDEPFAGLDASTRESVREDLRRVWEKTGTTVVLVTHDVEEAVCLAGRVAVMTGGPGRIREVVAVADPRDGARLADCGRRIRGLLGGETVTR</sequence>
<dbReference type="Proteomes" id="UP000578449">
    <property type="component" value="Unassembled WGS sequence"/>
</dbReference>
<dbReference type="SUPFAM" id="SSF52540">
    <property type="entry name" value="P-loop containing nucleoside triphosphate hydrolases"/>
    <property type="match status" value="1"/>
</dbReference>
<name>A0A840PL00_9ACTN</name>
<dbReference type="InterPro" id="IPR003593">
    <property type="entry name" value="AAA+_ATPase"/>
</dbReference>
<accession>A0A840PL00</accession>
<dbReference type="InterPro" id="IPR027417">
    <property type="entry name" value="P-loop_NTPase"/>
</dbReference>
<evidence type="ECO:0000256" key="1">
    <source>
        <dbReference type="ARBA" id="ARBA00022448"/>
    </source>
</evidence>
<dbReference type="Pfam" id="PF00005">
    <property type="entry name" value="ABC_tran"/>
    <property type="match status" value="1"/>
</dbReference>
<dbReference type="InterPro" id="IPR050166">
    <property type="entry name" value="ABC_transporter_ATP-bind"/>
</dbReference>
<dbReference type="GO" id="GO:0016887">
    <property type="term" value="F:ATP hydrolysis activity"/>
    <property type="evidence" value="ECO:0007669"/>
    <property type="project" value="InterPro"/>
</dbReference>
<evidence type="ECO:0000313" key="5">
    <source>
        <dbReference type="EMBL" id="MBB5139619.1"/>
    </source>
</evidence>